<comment type="caution">
    <text evidence="2">The sequence shown here is derived from an EMBL/GenBank/DDBJ whole genome shotgun (WGS) entry which is preliminary data.</text>
</comment>
<sequence length="405" mass="45228">MKIVKMKNKSLILFFILSLTSLWPQTLLMAESLASKLRGRILIDVESHGEAWYVNPSNLQRYYLGRPSDAFSIMHQLGLGISNKDFDSFAGTAPSRLSGKILLKPEDLGKAYYVNPLDLKMHYLGRPADAFALMRRFGLGITSNNLAQLPIYGGSNQVVSTQMERNIADLINQERTSRGLQPLKWNEEIAVSARQHSIDQARQNSELINQSKLCSYPFIHHEGIDSGIYQSERLNSKGVYYFSASAENIALIPGISGAEYTGNVASMNCQEQLNQLNSSFQTRVKSTTDEQLKIQMVIKEISNRKELLNLSSSINIIKTFYNSSLEVEKQAVSGWMNSPGHRQNILTPDYDEAGIGIAEVKGYYIITQVFIKRAACGYQGGSCCTKPNYLPYCYIPLGCVSNVCK</sequence>
<dbReference type="SUPFAM" id="SSF55797">
    <property type="entry name" value="PR-1-like"/>
    <property type="match status" value="2"/>
</dbReference>
<accession>A0A0G0T7N3</accession>
<dbReference type="InterPro" id="IPR014044">
    <property type="entry name" value="CAP_dom"/>
</dbReference>
<evidence type="ECO:0000313" key="3">
    <source>
        <dbReference type="Proteomes" id="UP000034137"/>
    </source>
</evidence>
<protein>
    <submittedName>
        <fullName evidence="2">Copper amine oxidase domain protein</fullName>
    </submittedName>
</protein>
<dbReference type="Pfam" id="PF00188">
    <property type="entry name" value="CAP"/>
    <property type="match status" value="2"/>
</dbReference>
<dbReference type="CDD" id="cd05379">
    <property type="entry name" value="CAP_bacterial"/>
    <property type="match status" value="1"/>
</dbReference>
<gene>
    <name evidence="2" type="ORF">UT64_C0002G0001</name>
</gene>
<proteinExistence type="predicted"/>
<organism evidence="2 3">
    <name type="scientific">Candidatus Falkowbacteria bacterium GW2011_GWF2_39_8</name>
    <dbReference type="NCBI Taxonomy" id="1618642"/>
    <lineage>
        <taxon>Bacteria</taxon>
        <taxon>Candidatus Falkowiibacteriota</taxon>
    </lineage>
</organism>
<dbReference type="PANTHER" id="PTHR31157">
    <property type="entry name" value="SCP DOMAIN-CONTAINING PROTEIN"/>
    <property type="match status" value="1"/>
</dbReference>
<evidence type="ECO:0000313" key="2">
    <source>
        <dbReference type="EMBL" id="KKR33862.1"/>
    </source>
</evidence>
<dbReference type="Proteomes" id="UP000034137">
    <property type="component" value="Unassembled WGS sequence"/>
</dbReference>
<feature type="domain" description="SCP" evidence="1">
    <location>
        <begin position="322"/>
        <end position="370"/>
    </location>
</feature>
<dbReference type="InterPro" id="IPR035940">
    <property type="entry name" value="CAP_sf"/>
</dbReference>
<dbReference type="PANTHER" id="PTHR31157:SF1">
    <property type="entry name" value="SCP DOMAIN-CONTAINING PROTEIN"/>
    <property type="match status" value="1"/>
</dbReference>
<dbReference type="EMBL" id="LBXO01000002">
    <property type="protein sequence ID" value="KKR33862.1"/>
    <property type="molecule type" value="Genomic_DNA"/>
</dbReference>
<dbReference type="AlphaFoldDB" id="A0A0G0T7N3"/>
<reference evidence="2 3" key="1">
    <citation type="journal article" date="2015" name="Nature">
        <title>rRNA introns, odd ribosomes, and small enigmatic genomes across a large radiation of phyla.</title>
        <authorList>
            <person name="Brown C.T."/>
            <person name="Hug L.A."/>
            <person name="Thomas B.C."/>
            <person name="Sharon I."/>
            <person name="Castelle C.J."/>
            <person name="Singh A."/>
            <person name="Wilkins M.J."/>
            <person name="Williams K.H."/>
            <person name="Banfield J.F."/>
        </authorList>
    </citation>
    <scope>NUCLEOTIDE SEQUENCE [LARGE SCALE GENOMIC DNA]</scope>
</reference>
<feature type="domain" description="SCP" evidence="1">
    <location>
        <begin position="169"/>
        <end position="207"/>
    </location>
</feature>
<name>A0A0G0T7N3_9BACT</name>
<dbReference type="Gene3D" id="3.40.33.10">
    <property type="entry name" value="CAP"/>
    <property type="match status" value="1"/>
</dbReference>
<evidence type="ECO:0000259" key="1">
    <source>
        <dbReference type="Pfam" id="PF00188"/>
    </source>
</evidence>